<organism evidence="5 6">
    <name type="scientific">Amborella trichopoda</name>
    <dbReference type="NCBI Taxonomy" id="13333"/>
    <lineage>
        <taxon>Eukaryota</taxon>
        <taxon>Viridiplantae</taxon>
        <taxon>Streptophyta</taxon>
        <taxon>Embryophyta</taxon>
        <taxon>Tracheophyta</taxon>
        <taxon>Spermatophyta</taxon>
        <taxon>Magnoliopsida</taxon>
        <taxon>Amborellales</taxon>
        <taxon>Amborellaceae</taxon>
        <taxon>Amborella</taxon>
    </lineage>
</organism>
<feature type="region of interest" description="Disordered" evidence="3">
    <location>
        <begin position="1"/>
        <end position="29"/>
    </location>
</feature>
<keyword evidence="2" id="KW-0694">RNA-binding</keyword>
<evidence type="ECO:0000256" key="2">
    <source>
        <dbReference type="ARBA" id="ARBA00022884"/>
    </source>
</evidence>
<reference evidence="6" key="1">
    <citation type="journal article" date="2013" name="Science">
        <title>The Amborella genome and the evolution of flowering plants.</title>
        <authorList>
            <consortium name="Amborella Genome Project"/>
        </authorList>
    </citation>
    <scope>NUCLEOTIDE SEQUENCE [LARGE SCALE GENOMIC DNA]</scope>
</reference>
<evidence type="ECO:0000313" key="6">
    <source>
        <dbReference type="Proteomes" id="UP000017836"/>
    </source>
</evidence>
<sequence length="113" mass="12741">MENLCNAALSIGPSRPRHRARSPRQPRPIPPFFDNVLFKNLLQEESQNEEDPSLPVYSIEISRTRQCRSFRPSVVVKGRTFNGGQCFTRKAAEQSAAKEAYIYAKAVGFDPNS</sequence>
<dbReference type="SUPFAM" id="SSF54768">
    <property type="entry name" value="dsRNA-binding domain-like"/>
    <property type="match status" value="1"/>
</dbReference>
<dbReference type="HOGENOM" id="CLU_2136867_0_0_1"/>
<dbReference type="EMBL" id="KI395277">
    <property type="protein sequence ID" value="ERM98733.1"/>
    <property type="molecule type" value="Genomic_DNA"/>
</dbReference>
<evidence type="ECO:0000256" key="3">
    <source>
        <dbReference type="SAM" id="MobiDB-lite"/>
    </source>
</evidence>
<feature type="domain" description="DRBM" evidence="4">
    <location>
        <begin position="38"/>
        <end position="105"/>
    </location>
</feature>
<dbReference type="PANTHER" id="PTHR46031:SF34">
    <property type="entry name" value="DRBM DOMAIN-CONTAINING PROTEIN"/>
    <property type="match status" value="1"/>
</dbReference>
<dbReference type="InterPro" id="IPR014720">
    <property type="entry name" value="dsRBD_dom"/>
</dbReference>
<gene>
    <name evidence="5" type="ORF">AMTR_s00082p00061520</name>
</gene>
<feature type="compositionally biased region" description="Basic residues" evidence="3">
    <location>
        <begin position="15"/>
        <end position="24"/>
    </location>
</feature>
<dbReference type="AlphaFoldDB" id="W1NSR9"/>
<dbReference type="Pfam" id="PF00035">
    <property type="entry name" value="dsrm"/>
    <property type="match status" value="1"/>
</dbReference>
<dbReference type="Proteomes" id="UP000017836">
    <property type="component" value="Unassembled WGS sequence"/>
</dbReference>
<dbReference type="PANTHER" id="PTHR46031">
    <property type="match status" value="1"/>
</dbReference>
<keyword evidence="1" id="KW-0677">Repeat</keyword>
<dbReference type="GO" id="GO:0003723">
    <property type="term" value="F:RNA binding"/>
    <property type="evidence" value="ECO:0007669"/>
    <property type="project" value="UniProtKB-KW"/>
</dbReference>
<protein>
    <recommendedName>
        <fullName evidence="4">DRBM domain-containing protein</fullName>
    </recommendedName>
</protein>
<evidence type="ECO:0000256" key="1">
    <source>
        <dbReference type="ARBA" id="ARBA00022737"/>
    </source>
</evidence>
<dbReference type="Gramene" id="ERM98733">
    <property type="protein sequence ID" value="ERM98733"/>
    <property type="gene ID" value="AMTR_s00082p00061520"/>
</dbReference>
<name>W1NSR9_AMBTC</name>
<accession>W1NSR9</accession>
<dbReference type="Gene3D" id="3.30.160.20">
    <property type="match status" value="1"/>
</dbReference>
<evidence type="ECO:0000313" key="5">
    <source>
        <dbReference type="EMBL" id="ERM98733.1"/>
    </source>
</evidence>
<keyword evidence="6" id="KW-1185">Reference proteome</keyword>
<evidence type="ECO:0000259" key="4">
    <source>
        <dbReference type="SMART" id="SM00358"/>
    </source>
</evidence>
<dbReference type="SMART" id="SM00358">
    <property type="entry name" value="DSRM"/>
    <property type="match status" value="1"/>
</dbReference>
<proteinExistence type="predicted"/>